<dbReference type="GeneID" id="83177859"/>
<proteinExistence type="predicted"/>
<evidence type="ECO:0000313" key="2">
    <source>
        <dbReference type="Proteomes" id="UP001150904"/>
    </source>
</evidence>
<dbReference type="Proteomes" id="UP001150904">
    <property type="component" value="Unassembled WGS sequence"/>
</dbReference>
<keyword evidence="2" id="KW-1185">Reference proteome</keyword>
<evidence type="ECO:0000313" key="1">
    <source>
        <dbReference type="EMBL" id="KAJ5211850.1"/>
    </source>
</evidence>
<organism evidence="1 2">
    <name type="scientific">Penicillium cinerascens</name>
    <dbReference type="NCBI Taxonomy" id="70096"/>
    <lineage>
        <taxon>Eukaryota</taxon>
        <taxon>Fungi</taxon>
        <taxon>Dikarya</taxon>
        <taxon>Ascomycota</taxon>
        <taxon>Pezizomycotina</taxon>
        <taxon>Eurotiomycetes</taxon>
        <taxon>Eurotiomycetidae</taxon>
        <taxon>Eurotiales</taxon>
        <taxon>Aspergillaceae</taxon>
        <taxon>Penicillium</taxon>
    </lineage>
</organism>
<protein>
    <submittedName>
        <fullName evidence="1">Uncharacterized protein</fullName>
    </submittedName>
</protein>
<reference evidence="1" key="2">
    <citation type="journal article" date="2023" name="IMA Fungus">
        <title>Comparative genomic study of the Penicillium genus elucidates a diverse pangenome and 15 lateral gene transfer events.</title>
        <authorList>
            <person name="Petersen C."/>
            <person name="Sorensen T."/>
            <person name="Nielsen M.R."/>
            <person name="Sondergaard T.E."/>
            <person name="Sorensen J.L."/>
            <person name="Fitzpatrick D.A."/>
            <person name="Frisvad J.C."/>
            <person name="Nielsen K.L."/>
        </authorList>
    </citation>
    <scope>NUCLEOTIDE SEQUENCE</scope>
    <source>
        <strain evidence="1">IBT 15544</strain>
    </source>
</reference>
<sequence>MAWRCVDKALTDYPSDQDRLDLETILRMTALFLKAVKFIHIVSMCRGGGRDITFGCMKSLETTEEPLSGILGALEIELANVDIWRTGCMLQFPSAGVLIEVSTIDLLFLFTPYQFWYLGEDEILTFWMIGLVERLPSEWDIKWQESRRDVATIWS</sequence>
<dbReference type="EMBL" id="JAPQKR010000008">
    <property type="protein sequence ID" value="KAJ5211850.1"/>
    <property type="molecule type" value="Genomic_DNA"/>
</dbReference>
<reference evidence="1" key="1">
    <citation type="submission" date="2022-12" db="EMBL/GenBank/DDBJ databases">
        <authorList>
            <person name="Petersen C."/>
        </authorList>
    </citation>
    <scope>NUCLEOTIDE SEQUENCE</scope>
    <source>
        <strain evidence="1">IBT 15544</strain>
    </source>
</reference>
<accession>A0A9W9T7Y2</accession>
<comment type="caution">
    <text evidence="1">The sequence shown here is derived from an EMBL/GenBank/DDBJ whole genome shotgun (WGS) entry which is preliminary data.</text>
</comment>
<dbReference type="RefSeq" id="XP_058310020.1">
    <property type="nucleotide sequence ID" value="XM_058450558.1"/>
</dbReference>
<gene>
    <name evidence="1" type="ORF">N7498_003496</name>
</gene>
<name>A0A9W9T7Y2_9EURO</name>
<dbReference type="AlphaFoldDB" id="A0A9W9T7Y2"/>